<protein>
    <recommendedName>
        <fullName evidence="9">Delta-aminolevulinic acid dehydratase</fullName>
        <ecNumber evidence="9">4.2.1.24</ecNumber>
    </recommendedName>
</protein>
<keyword evidence="3" id="KW-0350">Heme biosynthesis</keyword>
<comment type="function">
    <text evidence="6">Catalyzes an early step in the biosynthesis of tetrapyrroles. Binds two molecules of 5-aminolevulinate per subunit, each at a distinct site, and catalyzes their condensation to form porphobilinogen.</text>
</comment>
<dbReference type="InterPro" id="IPR030656">
    <property type="entry name" value="ALAD_AS"/>
</dbReference>
<comment type="catalytic activity">
    <reaction evidence="8 9">
        <text>2 5-aminolevulinate = porphobilinogen + 2 H2O + H(+)</text>
        <dbReference type="Rhea" id="RHEA:24064"/>
        <dbReference type="ChEBI" id="CHEBI:15377"/>
        <dbReference type="ChEBI" id="CHEBI:15378"/>
        <dbReference type="ChEBI" id="CHEBI:58126"/>
        <dbReference type="ChEBI" id="CHEBI:356416"/>
        <dbReference type="EC" id="4.2.1.24"/>
    </reaction>
</comment>
<evidence type="ECO:0000256" key="10">
    <source>
        <dbReference type="RuleBase" id="RU004161"/>
    </source>
</evidence>
<dbReference type="EC" id="4.2.1.24" evidence="9"/>
<reference evidence="11 12" key="1">
    <citation type="submission" date="2024-02" db="EMBL/GenBank/DDBJ databases">
        <authorList>
            <person name="Daric V."/>
            <person name="Darras S."/>
        </authorList>
    </citation>
    <scope>NUCLEOTIDE SEQUENCE [LARGE SCALE GENOMIC DNA]</scope>
</reference>
<evidence type="ECO:0000256" key="5">
    <source>
        <dbReference type="ARBA" id="ARBA00023244"/>
    </source>
</evidence>
<comment type="caution">
    <text evidence="11">The sequence shown here is derived from an EMBL/GenBank/DDBJ whole genome shotgun (WGS) entry which is preliminary data.</text>
</comment>
<organism evidence="11 12">
    <name type="scientific">Clavelina lepadiformis</name>
    <name type="common">Light-bulb sea squirt</name>
    <name type="synonym">Ascidia lepadiformis</name>
    <dbReference type="NCBI Taxonomy" id="159417"/>
    <lineage>
        <taxon>Eukaryota</taxon>
        <taxon>Metazoa</taxon>
        <taxon>Chordata</taxon>
        <taxon>Tunicata</taxon>
        <taxon>Ascidiacea</taxon>
        <taxon>Aplousobranchia</taxon>
        <taxon>Clavelinidae</taxon>
        <taxon>Clavelina</taxon>
    </lineage>
</organism>
<keyword evidence="4 9" id="KW-0456">Lyase</keyword>
<evidence type="ECO:0000256" key="9">
    <source>
        <dbReference type="RuleBase" id="RU000515"/>
    </source>
</evidence>
<keyword evidence="5 9" id="KW-0627">Porphyrin biosynthesis</keyword>
<dbReference type="SUPFAM" id="SSF51569">
    <property type="entry name" value="Aldolase"/>
    <property type="match status" value="1"/>
</dbReference>
<accession>A0ABP0EYS6</accession>
<dbReference type="Proteomes" id="UP001642483">
    <property type="component" value="Unassembled WGS sequence"/>
</dbReference>
<evidence type="ECO:0000256" key="3">
    <source>
        <dbReference type="ARBA" id="ARBA00023133"/>
    </source>
</evidence>
<dbReference type="InterPro" id="IPR013785">
    <property type="entry name" value="Aldolase_TIM"/>
</dbReference>
<keyword evidence="12" id="KW-1185">Reference proteome</keyword>
<dbReference type="InterPro" id="IPR001731">
    <property type="entry name" value="ALAD"/>
</dbReference>
<dbReference type="Gene3D" id="3.20.20.70">
    <property type="entry name" value="Aldolase class I"/>
    <property type="match status" value="1"/>
</dbReference>
<comment type="subunit">
    <text evidence="7">Homooctamer; active form. Homohexamer; low activity form.</text>
</comment>
<sequence>MYKHQLHSSIHHPTMRSICTLDTNLTPDNLMYPIFITDKSDDAYEPIAALPDQARHGVTHMIKFLQALVNGIDCLPLKSVLLFGVPTKAIKDERGSAADDENGPVVRAIKILKEHFPDLLIAADVCLCAYTDHGHCGVLNADGTLDNLPSIKRIAEVAVSYAKAGANVVAPSDMNDCRVRAVKDGLHEAGLDTRTTVLSYSAKFASCFYGPFRAAADSAPSFGDRRCYQLPSGARGLALRAADRDVEEGADMLMVKPGIPYLDIISLIKQRHPDYPLAAYHVSGEYACLWHGATNGAFNLRSVVMETFTSLRRAGTDLIITYYTPLVLKWLKEMQ</sequence>
<evidence type="ECO:0000256" key="4">
    <source>
        <dbReference type="ARBA" id="ARBA00023239"/>
    </source>
</evidence>
<gene>
    <name evidence="11" type="ORF">CVLEPA_LOCUS2329</name>
</gene>
<evidence type="ECO:0000256" key="7">
    <source>
        <dbReference type="ARBA" id="ARBA00025861"/>
    </source>
</evidence>
<dbReference type="PIRSF" id="PIRSF001415">
    <property type="entry name" value="Porphbilin_synth"/>
    <property type="match status" value="1"/>
</dbReference>
<dbReference type="EMBL" id="CAWYQH010000001">
    <property type="protein sequence ID" value="CAK8672629.1"/>
    <property type="molecule type" value="Genomic_DNA"/>
</dbReference>
<evidence type="ECO:0000256" key="8">
    <source>
        <dbReference type="ARBA" id="ARBA00047651"/>
    </source>
</evidence>
<evidence type="ECO:0000256" key="2">
    <source>
        <dbReference type="ARBA" id="ARBA00008055"/>
    </source>
</evidence>
<proteinExistence type="inferred from homology"/>
<dbReference type="PANTHER" id="PTHR11458">
    <property type="entry name" value="DELTA-AMINOLEVULINIC ACID DEHYDRATASE"/>
    <property type="match status" value="1"/>
</dbReference>
<evidence type="ECO:0000256" key="1">
    <source>
        <dbReference type="ARBA" id="ARBA00004694"/>
    </source>
</evidence>
<dbReference type="PANTHER" id="PTHR11458:SF0">
    <property type="entry name" value="DELTA-AMINOLEVULINIC ACID DEHYDRATASE"/>
    <property type="match status" value="1"/>
</dbReference>
<dbReference type="SMART" id="SM01004">
    <property type="entry name" value="ALAD"/>
    <property type="match status" value="1"/>
</dbReference>
<evidence type="ECO:0000313" key="12">
    <source>
        <dbReference type="Proteomes" id="UP001642483"/>
    </source>
</evidence>
<evidence type="ECO:0000256" key="6">
    <source>
        <dbReference type="ARBA" id="ARBA00025628"/>
    </source>
</evidence>
<comment type="similarity">
    <text evidence="2 10">Belongs to the ALAD family.</text>
</comment>
<dbReference type="NCBIfam" id="NF006762">
    <property type="entry name" value="PRK09283.1"/>
    <property type="match status" value="1"/>
</dbReference>
<comment type="pathway">
    <text evidence="1">Porphyrin-containing compound metabolism; protoporphyrin-IX biosynthesis; coproporphyrinogen-III from 5-aminolevulinate: step 1/4.</text>
</comment>
<dbReference type="PRINTS" id="PR00144">
    <property type="entry name" value="DALDHYDRTASE"/>
</dbReference>
<name>A0ABP0EYS6_CLALP</name>
<dbReference type="Pfam" id="PF00490">
    <property type="entry name" value="ALAD"/>
    <property type="match status" value="1"/>
</dbReference>
<dbReference type="PROSITE" id="PS00169">
    <property type="entry name" value="D_ALA_DEHYDRATASE"/>
    <property type="match status" value="1"/>
</dbReference>
<evidence type="ECO:0000313" key="11">
    <source>
        <dbReference type="EMBL" id="CAK8672629.1"/>
    </source>
</evidence>